<feature type="compositionally biased region" description="Basic and acidic residues" evidence="1">
    <location>
        <begin position="235"/>
        <end position="266"/>
    </location>
</feature>
<dbReference type="Gene3D" id="3.30.70.270">
    <property type="match status" value="1"/>
</dbReference>
<dbReference type="CDD" id="cd01647">
    <property type="entry name" value="RT_LTR"/>
    <property type="match status" value="1"/>
</dbReference>
<reference evidence="4 5" key="1">
    <citation type="submission" date="2024-05" db="EMBL/GenBank/DDBJ databases">
        <title>Haplotype-resolved chromosome-level genome assembly of Huyou (Citrus changshanensis).</title>
        <authorList>
            <person name="Miao C."/>
            <person name="Chen W."/>
            <person name="Wu Y."/>
            <person name="Wang L."/>
            <person name="Zhao S."/>
            <person name="Grierson D."/>
            <person name="Xu C."/>
            <person name="Chen K."/>
        </authorList>
    </citation>
    <scope>NUCLEOTIDE SEQUENCE [LARGE SCALE GENOMIC DNA]</scope>
    <source>
        <strain evidence="4">01-14</strain>
        <tissue evidence="4">Leaf</tissue>
    </source>
</reference>
<dbReference type="GO" id="GO:0003676">
    <property type="term" value="F:nucleic acid binding"/>
    <property type="evidence" value="ECO:0007669"/>
    <property type="project" value="InterPro"/>
</dbReference>
<gene>
    <name evidence="4" type="ORF">WN944_010510</name>
</gene>
<dbReference type="Proteomes" id="UP001428341">
    <property type="component" value="Unassembled WGS sequence"/>
</dbReference>
<dbReference type="PANTHER" id="PTHR48475:SF2">
    <property type="entry name" value="RIBONUCLEASE H"/>
    <property type="match status" value="1"/>
</dbReference>
<dbReference type="InterPro" id="IPR041577">
    <property type="entry name" value="RT_RNaseH_2"/>
</dbReference>
<dbReference type="CDD" id="cd00303">
    <property type="entry name" value="retropepsin_like"/>
    <property type="match status" value="1"/>
</dbReference>
<dbReference type="InterPro" id="IPR000477">
    <property type="entry name" value="RT_dom"/>
</dbReference>
<proteinExistence type="predicted"/>
<dbReference type="SUPFAM" id="SSF56672">
    <property type="entry name" value="DNA/RNA polymerases"/>
    <property type="match status" value="1"/>
</dbReference>
<evidence type="ECO:0000259" key="2">
    <source>
        <dbReference type="Pfam" id="PF00078"/>
    </source>
</evidence>
<evidence type="ECO:0000256" key="1">
    <source>
        <dbReference type="SAM" id="MobiDB-lite"/>
    </source>
</evidence>
<sequence>MGSQDDIMVESEPIFTQEIMRVTYPSGFRLPSIEPYDGQKDPMEHVELYRFFMEVQGVSSTILCRAFPLTLFGAARSARGKPITYLLTVKQHEGESLREYIQRYNAETTQVDGYDNKVALSGLMEGLQMGRLWWSVAKNPPSTYSEMLSRAEKYANAEERFQSKKGEHILMQMKNSTLFKAPPPLKSDRLRRNQKKYCHFHKNVGHDTSECFDLKEQIESLMRQGQLQGYVKGQSSREHRDLPESLRKDKGKKKENDSDENMHDVNHIWGGPFAGNSGKARKNLARQARHEPSGLDINLTDRLQNSRFRDTPIIFSEEDTRGIHHPHCDAIVVTLPVANKRLHRILIDNGSSADILFLSAFTKMGLERSQLMPYTTPLHGFAGESVIPEGMIELVVSFGKTPTKVTSMVQFIVFPTEAGIRVVRGNQKEARECYEISFKKGNESFQITSLDPRTVRDDQRANPIEDLVEIPLGDDLKKAVKIGSQLVNPLKEQLVDFLKEYSDVFAWTHQDMPGIDLRIIVHRLSTKPLTKPVRQKRSLNAERAIAVKEEVDKLLKAKFIKEAGYPEWLANVVMLVDATAGHELLSFMDAYSGYNQIRMHEPDQEKTAFITDRGLYCYKVMPFGLKNAGATYQRLVNAINLRDTFDILRNFKMKLNPAKCAFGVASGKFLGFMLTGRIATLNRFVSRATDKCLLFFKALKKGKEIIWTEECEEAFQKLKDYLSNPPLLVKPSEGESLYMYLVVSNSATSSVLVRDDNGVQRLIYYTSRALADAETRYSNLEKLALALVVSVRRLRPYFQAHEVIVLTNQPLKQTLAKPDVSGRLVKWAIELGEFDIQFKPRTSVKGQAVADFIVDFTEVETPHLEVLEEQSEQWTLYVDGASHSKGSGGGLIVITPDKIEIGCALRFKFDATNNEAEYEALLELDWCKPLV</sequence>
<evidence type="ECO:0008006" key="6">
    <source>
        <dbReference type="Google" id="ProtNLM"/>
    </source>
</evidence>
<evidence type="ECO:0000313" key="5">
    <source>
        <dbReference type="Proteomes" id="UP001428341"/>
    </source>
</evidence>
<comment type="caution">
    <text evidence="4">The sequence shown here is derived from an EMBL/GenBank/DDBJ whole genome shotgun (WGS) entry which is preliminary data.</text>
</comment>
<dbReference type="Pfam" id="PF00078">
    <property type="entry name" value="RVT_1"/>
    <property type="match status" value="1"/>
</dbReference>
<feature type="region of interest" description="Disordered" evidence="1">
    <location>
        <begin position="229"/>
        <end position="283"/>
    </location>
</feature>
<dbReference type="InterPro" id="IPR043128">
    <property type="entry name" value="Rev_trsase/Diguanyl_cyclase"/>
</dbReference>
<keyword evidence="5" id="KW-1185">Reference proteome</keyword>
<dbReference type="InterPro" id="IPR043502">
    <property type="entry name" value="DNA/RNA_pol_sf"/>
</dbReference>
<dbReference type="InterPro" id="IPR036397">
    <property type="entry name" value="RNaseH_sf"/>
</dbReference>
<evidence type="ECO:0000259" key="3">
    <source>
        <dbReference type="Pfam" id="PF17919"/>
    </source>
</evidence>
<evidence type="ECO:0000313" key="4">
    <source>
        <dbReference type="EMBL" id="KAK9222079.1"/>
    </source>
</evidence>
<name>A0AAP0MV14_9ROSI</name>
<dbReference type="EMBL" id="JBCGBO010000002">
    <property type="protein sequence ID" value="KAK9222079.1"/>
    <property type="molecule type" value="Genomic_DNA"/>
</dbReference>
<dbReference type="Pfam" id="PF17919">
    <property type="entry name" value="RT_RNaseH_2"/>
    <property type="match status" value="1"/>
</dbReference>
<dbReference type="PANTHER" id="PTHR48475">
    <property type="entry name" value="RIBONUCLEASE H"/>
    <property type="match status" value="1"/>
</dbReference>
<dbReference type="Gene3D" id="3.30.420.10">
    <property type="entry name" value="Ribonuclease H-like superfamily/Ribonuclease H"/>
    <property type="match status" value="1"/>
</dbReference>
<feature type="domain" description="Reverse transcriptase" evidence="2">
    <location>
        <begin position="575"/>
        <end position="639"/>
    </location>
</feature>
<organism evidence="4 5">
    <name type="scientific">Citrus x changshan-huyou</name>
    <dbReference type="NCBI Taxonomy" id="2935761"/>
    <lineage>
        <taxon>Eukaryota</taxon>
        <taxon>Viridiplantae</taxon>
        <taxon>Streptophyta</taxon>
        <taxon>Embryophyta</taxon>
        <taxon>Tracheophyta</taxon>
        <taxon>Spermatophyta</taxon>
        <taxon>Magnoliopsida</taxon>
        <taxon>eudicotyledons</taxon>
        <taxon>Gunneridae</taxon>
        <taxon>Pentapetalae</taxon>
        <taxon>rosids</taxon>
        <taxon>malvids</taxon>
        <taxon>Sapindales</taxon>
        <taxon>Rutaceae</taxon>
        <taxon>Aurantioideae</taxon>
        <taxon>Citrus</taxon>
    </lineage>
</organism>
<dbReference type="Gene3D" id="3.10.10.10">
    <property type="entry name" value="HIV Type 1 Reverse Transcriptase, subunit A, domain 1"/>
    <property type="match status" value="1"/>
</dbReference>
<dbReference type="AlphaFoldDB" id="A0AAP0MV14"/>
<dbReference type="InterPro" id="IPR012337">
    <property type="entry name" value="RNaseH-like_sf"/>
</dbReference>
<feature type="domain" description="Reverse transcriptase/retrotransposon-derived protein RNase H-like" evidence="3">
    <location>
        <begin position="707"/>
        <end position="805"/>
    </location>
</feature>
<accession>A0AAP0MV14</accession>
<protein>
    <recommendedName>
        <fullName evidence="6">Reverse transcriptase/retrotransposon-derived protein RNase H-like domain-containing protein</fullName>
    </recommendedName>
</protein>
<dbReference type="SUPFAM" id="SSF53098">
    <property type="entry name" value="Ribonuclease H-like"/>
    <property type="match status" value="1"/>
</dbReference>